<dbReference type="AlphaFoldDB" id="A0AAX2IBN8"/>
<evidence type="ECO:0000313" key="2">
    <source>
        <dbReference type="EMBL" id="ATA84393.1"/>
    </source>
</evidence>
<name>A0AAX2IBN8_CAPSP</name>
<evidence type="ECO:0000313" key="4">
    <source>
        <dbReference type="Proteomes" id="UP000217301"/>
    </source>
</evidence>
<evidence type="ECO:0000313" key="5">
    <source>
        <dbReference type="Proteomes" id="UP000249902"/>
    </source>
</evidence>
<accession>A0AAX2IBN8</accession>
<feature type="transmembrane region" description="Helical" evidence="1">
    <location>
        <begin position="7"/>
        <end position="24"/>
    </location>
</feature>
<keyword evidence="1" id="KW-0472">Membrane</keyword>
<sequence>MTTKKLIFIILLVWIVLFFYANFFNTSKSSYFSYETLLKTFIIVFAGCFIIFAHRLYLHLKKKKDNN</sequence>
<organism evidence="3 5">
    <name type="scientific">Capnocytophaga sputigena</name>
    <dbReference type="NCBI Taxonomy" id="1019"/>
    <lineage>
        <taxon>Bacteria</taxon>
        <taxon>Pseudomonadati</taxon>
        <taxon>Bacteroidota</taxon>
        <taxon>Flavobacteriia</taxon>
        <taxon>Flavobacteriales</taxon>
        <taxon>Flavobacteriaceae</taxon>
        <taxon>Capnocytophaga</taxon>
    </lineage>
</organism>
<dbReference type="EMBL" id="UAVP01000008">
    <property type="protein sequence ID" value="SQA75841.1"/>
    <property type="molecule type" value="Genomic_DNA"/>
</dbReference>
<dbReference type="Proteomes" id="UP000249902">
    <property type="component" value="Unassembled WGS sequence"/>
</dbReference>
<reference evidence="2" key="1">
    <citation type="journal article" date="2017" name="Genome Announc.">
        <title>Twelve Complete Reference Genomes of Clinical Isolates in the Capnocytophaga Genus.</title>
        <authorList>
            <person name="Villarma A."/>
            <person name="Gulvik C.A."/>
            <person name="Rowe L.A."/>
            <person name="Sheth M."/>
            <person name="Juieng P."/>
            <person name="Nicholson A.C."/>
            <person name="Loparev V.N."/>
            <person name="McQuiston J.R."/>
        </authorList>
    </citation>
    <scope>NUCLEOTIDE SEQUENCE</scope>
    <source>
        <strain evidence="2">KC1668</strain>
    </source>
</reference>
<evidence type="ECO:0000313" key="3">
    <source>
        <dbReference type="EMBL" id="SQA75841.1"/>
    </source>
</evidence>
<reference evidence="4" key="2">
    <citation type="submission" date="2017-06" db="EMBL/GenBank/DDBJ databases">
        <title>Capnocytophaga spp. assemblies.</title>
        <authorList>
            <person name="Gulvik C.A."/>
        </authorList>
    </citation>
    <scope>NUCLEOTIDE SEQUENCE [LARGE SCALE GENOMIC DNA]</scope>
    <source>
        <strain evidence="4">KC1668</strain>
    </source>
</reference>
<keyword evidence="1" id="KW-1133">Transmembrane helix</keyword>
<proteinExistence type="predicted"/>
<dbReference type="Proteomes" id="UP000217301">
    <property type="component" value="Chromosome"/>
</dbReference>
<gene>
    <name evidence="2" type="ORF">CGC55_07705</name>
    <name evidence="3" type="ORF">NCTC11653_01754</name>
</gene>
<keyword evidence="4" id="KW-1185">Reference proteome</keyword>
<evidence type="ECO:0000256" key="1">
    <source>
        <dbReference type="SAM" id="Phobius"/>
    </source>
</evidence>
<dbReference type="EMBL" id="CP022385">
    <property type="protein sequence ID" value="ATA84393.1"/>
    <property type="molecule type" value="Genomic_DNA"/>
</dbReference>
<protein>
    <submittedName>
        <fullName evidence="3">Uncharacterized protein</fullName>
    </submittedName>
</protein>
<reference evidence="3 5" key="3">
    <citation type="submission" date="2018-06" db="EMBL/GenBank/DDBJ databases">
        <authorList>
            <consortium name="Pathogen Informatics"/>
            <person name="Doyle S."/>
        </authorList>
    </citation>
    <scope>NUCLEOTIDE SEQUENCE [LARGE SCALE GENOMIC DNA]</scope>
    <source>
        <strain evidence="3 5">NCTC11653</strain>
    </source>
</reference>
<keyword evidence="1" id="KW-0812">Transmembrane</keyword>
<feature type="transmembrane region" description="Helical" evidence="1">
    <location>
        <begin position="36"/>
        <end position="58"/>
    </location>
</feature>
<dbReference type="KEGG" id="cspu:CGC55_07705"/>